<evidence type="ECO:0000313" key="3">
    <source>
        <dbReference type="Proteomes" id="UP000051835"/>
    </source>
</evidence>
<dbReference type="RefSeq" id="WP_225436338.1">
    <property type="nucleotide sequence ID" value="NZ_AZFC01000015.1"/>
</dbReference>
<sequence>MMKPTAKWVRRLQAFMVGRYGQNDSLNRFLNGLSLVLLLASIFLRSGWLILIAIGLIGVNYWRLFSHKIYRQVAINRGFERVWRPLTRPVRRLGYSLSQHWHYRFFHCAQCHQRIRIPRHHGHVRITCPKCGHSFDART</sequence>
<evidence type="ECO:0000313" key="2">
    <source>
        <dbReference type="EMBL" id="KRL48533.1"/>
    </source>
</evidence>
<accession>A0A0R1R350</accession>
<evidence type="ECO:0000256" key="1">
    <source>
        <dbReference type="SAM" id="Phobius"/>
    </source>
</evidence>
<feature type="transmembrane region" description="Helical" evidence="1">
    <location>
        <begin position="35"/>
        <end position="62"/>
    </location>
</feature>
<protein>
    <recommendedName>
        <fullName evidence="4">Zn-Finger Containing protein</fullName>
    </recommendedName>
</protein>
<name>A0A0R1R350_9LACO</name>
<proteinExistence type="predicted"/>
<dbReference type="EMBL" id="AZFC01000015">
    <property type="protein sequence ID" value="KRL48533.1"/>
    <property type="molecule type" value="Genomic_DNA"/>
</dbReference>
<reference evidence="2 3" key="1">
    <citation type="journal article" date="2015" name="Genome Announc.">
        <title>Expanding the biotechnology potential of lactobacilli through comparative genomics of 213 strains and associated genera.</title>
        <authorList>
            <person name="Sun Z."/>
            <person name="Harris H.M."/>
            <person name="McCann A."/>
            <person name="Guo C."/>
            <person name="Argimon S."/>
            <person name="Zhang W."/>
            <person name="Yang X."/>
            <person name="Jeffery I.B."/>
            <person name="Cooney J.C."/>
            <person name="Kagawa T.F."/>
            <person name="Liu W."/>
            <person name="Song Y."/>
            <person name="Salvetti E."/>
            <person name="Wrobel A."/>
            <person name="Rasinkangas P."/>
            <person name="Parkhill J."/>
            <person name="Rea M.C."/>
            <person name="O'Sullivan O."/>
            <person name="Ritari J."/>
            <person name="Douillard F.P."/>
            <person name="Paul Ross R."/>
            <person name="Yang R."/>
            <person name="Briner A.E."/>
            <person name="Felis G.E."/>
            <person name="de Vos W.M."/>
            <person name="Barrangou R."/>
            <person name="Klaenhammer T.R."/>
            <person name="Caufield P.W."/>
            <person name="Cui Y."/>
            <person name="Zhang H."/>
            <person name="O'Toole P.W."/>
        </authorList>
    </citation>
    <scope>NUCLEOTIDE SEQUENCE [LARGE SCALE GENOMIC DNA]</scope>
    <source>
        <strain evidence="2 3">DSM 15429</strain>
    </source>
</reference>
<dbReference type="PATRIC" id="fig|1423805.4.peg.1018"/>
<keyword evidence="1" id="KW-1133">Transmembrane helix</keyword>
<comment type="caution">
    <text evidence="2">The sequence shown here is derived from an EMBL/GenBank/DDBJ whole genome shotgun (WGS) entry which is preliminary data.</text>
</comment>
<dbReference type="AlphaFoldDB" id="A0A0R1R350"/>
<organism evidence="2 3">
    <name type="scientific">Levilactobacillus spicheri DSM 15429</name>
    <dbReference type="NCBI Taxonomy" id="1423805"/>
    <lineage>
        <taxon>Bacteria</taxon>
        <taxon>Bacillati</taxon>
        <taxon>Bacillota</taxon>
        <taxon>Bacilli</taxon>
        <taxon>Lactobacillales</taxon>
        <taxon>Lactobacillaceae</taxon>
        <taxon>Levilactobacillus</taxon>
    </lineage>
</organism>
<gene>
    <name evidence="2" type="ORF">FD37_GL000990</name>
</gene>
<keyword evidence="1" id="KW-0472">Membrane</keyword>
<dbReference type="Proteomes" id="UP000051835">
    <property type="component" value="Unassembled WGS sequence"/>
</dbReference>
<keyword evidence="1" id="KW-0812">Transmembrane</keyword>
<evidence type="ECO:0008006" key="4">
    <source>
        <dbReference type="Google" id="ProtNLM"/>
    </source>
</evidence>